<feature type="compositionally biased region" description="Low complexity" evidence="1">
    <location>
        <begin position="1170"/>
        <end position="1189"/>
    </location>
</feature>
<dbReference type="GO" id="GO:0008270">
    <property type="term" value="F:zinc ion binding"/>
    <property type="evidence" value="ECO:0007669"/>
    <property type="project" value="InterPro"/>
</dbReference>
<dbReference type="EMBL" id="DF196774">
    <property type="protein sequence ID" value="GAC73030.1"/>
    <property type="molecule type" value="Genomic_DNA"/>
</dbReference>
<gene>
    <name evidence="2" type="ORF">PANT_8c00032</name>
</gene>
<name>M9LZY7_PSEA3</name>
<dbReference type="AlphaFoldDB" id="M9LZY7"/>
<proteinExistence type="predicted"/>
<protein>
    <recommendedName>
        <fullName evidence="4">Zn(2)-C6 fungal-type domain-containing protein</fullName>
    </recommendedName>
</protein>
<feature type="region of interest" description="Disordered" evidence="1">
    <location>
        <begin position="1130"/>
        <end position="1193"/>
    </location>
</feature>
<dbReference type="OrthoDB" id="5958943at2759"/>
<organism evidence="2 3">
    <name type="scientific">Pseudozyma antarctica (strain T-34)</name>
    <name type="common">Yeast</name>
    <name type="synonym">Candida antarctica</name>
    <dbReference type="NCBI Taxonomy" id="1151754"/>
    <lineage>
        <taxon>Eukaryota</taxon>
        <taxon>Fungi</taxon>
        <taxon>Dikarya</taxon>
        <taxon>Basidiomycota</taxon>
        <taxon>Ustilaginomycotina</taxon>
        <taxon>Ustilaginomycetes</taxon>
        <taxon>Ustilaginales</taxon>
        <taxon>Ustilaginaceae</taxon>
        <taxon>Moesziomyces</taxon>
    </lineage>
</organism>
<dbReference type="InterPro" id="IPR001138">
    <property type="entry name" value="Zn2Cys6_DnaBD"/>
</dbReference>
<sequence length="1233" mass="134808">MSLGRTDRSTRPSLPADNNSSILALAAHLDVGALDRGKRGQARLVLPLFGHALVLGLASSELCLVRTVLPYRRPACELCLPTPRSSFPRWRFNRLRAPEIESPVRAEVVAAPDLAGTTTPVPPAHLASPAFLSFVAHHVSELWHLPWPSVLPRILHPPIDSLIYTTCSPAFAANPPEGARLTFPVLHPDQHVADDDQAASVSFSTFDTPLSLSPVLIHPLCLARRSLGANIRYGSILPFTAAMSTSTQDTQTTTVPTAAALDPAMNAANDTTAAGAARSRKKMYKNCDRCRQAKRACSAQYVSIAEALANKVACKNCKKKGEVCTFNSLINSFGGIPLAGLTGAAFAESLQETNNGFPAENTSAAASNDMNIDETLASEPESSRAAARRRDSQSSIDNVNAVFELLNSCDDLVQPPAKRRKASALDSQQTFSSYAGFVQPVSNAASNSLVLSRAQSPFAEDESDTSVFDILGFQIWGSAPSVRLAQTADRQHLNSDLLNVYEGAAESAFRVWVTDATTPYLLCADSLSSTSAAMSLNKKVTLLDHASKRIFKADNASRNVEKRVSEAYHAVLLAYAAQWPRHRNNQTASRAEWKPDEARIRLSLWKQARDKLMDAADAWSFRIVFALILFAWTEKPREVPDDEAWGSDNEPPAQLHEVPSLDENSALDSSSWQINAEASTMMLATAMRKLKAFRLKIQQLRRKGIDLWSTEEPGLEASQVAHRRAEATLLENTYHNLYWFGCMMDTELSVLRKYDAVIGDEDSDLTDQLLSPHRATSLRNETESFATGASAARKPVRKIWDEVIPANSQKNRHTFAKSWPCSEEDAKRTLAYATPIKVLLFRHVGRLQSSYWREASSEQIERQITHVLSVVRHWDETFAPFFASCIAHHHELPPSIQSWHVITATKWNLAAILLVELVQTIDRSAASSDPFQNTDEIFAALRTKVCLNTAALIDAIQRSSLARVPSAESPFEFIHATDSTVLHSDPWPEISVHGFACVAKCEIKQFAQLAARSAWAELEAAEQRVHKCIWALDQLSNRSTMAVDASAEVAKLLEIHSPFKQQQRQQQLQMHLARDEDARSQSMDASVAAQTPAIEAFLAGGGSVAPPAPMPSAFTDEVWASCLQILSESEPREAAGGTDETPDAGSSSLLWPDLGVPSTSSMPLADDTDSASSDHSLSPTYTSSTVTSSMGAPIDSLSLPATAPYANYFPDVKDHDAILPTLDSFPNSFQFRV</sequence>
<dbReference type="GO" id="GO:0000981">
    <property type="term" value="F:DNA-binding transcription factor activity, RNA polymerase II-specific"/>
    <property type="evidence" value="ECO:0007669"/>
    <property type="project" value="InterPro"/>
</dbReference>
<dbReference type="STRING" id="1151754.M9LZY7"/>
<accession>M9LZY7</accession>
<dbReference type="CDD" id="cd00067">
    <property type="entry name" value="GAL4"/>
    <property type="match status" value="1"/>
</dbReference>
<dbReference type="SUPFAM" id="SSF57701">
    <property type="entry name" value="Zn2/Cys6 DNA-binding domain"/>
    <property type="match status" value="1"/>
</dbReference>
<dbReference type="InterPro" id="IPR036864">
    <property type="entry name" value="Zn2-C6_fun-type_DNA-bd_sf"/>
</dbReference>
<dbReference type="Gene3D" id="4.10.240.10">
    <property type="entry name" value="Zn(2)-C6 fungal-type DNA-binding domain"/>
    <property type="match status" value="1"/>
</dbReference>
<dbReference type="Proteomes" id="UP000011976">
    <property type="component" value="Unassembled WGS sequence"/>
</dbReference>
<evidence type="ECO:0000256" key="1">
    <source>
        <dbReference type="SAM" id="MobiDB-lite"/>
    </source>
</evidence>
<evidence type="ECO:0008006" key="4">
    <source>
        <dbReference type="Google" id="ProtNLM"/>
    </source>
</evidence>
<evidence type="ECO:0000313" key="2">
    <source>
        <dbReference type="EMBL" id="GAC73030.1"/>
    </source>
</evidence>
<reference evidence="3" key="1">
    <citation type="journal article" date="2013" name="Genome Announc.">
        <title>Genome sequence of the basidiomycetous yeast Pseudozyma antarctica T-34, a producer of the glycolipid biosurfactants mannosylerythritol lipids.</title>
        <authorList>
            <person name="Morita T."/>
            <person name="Koike H."/>
            <person name="Koyama Y."/>
            <person name="Hagiwara H."/>
            <person name="Ito E."/>
            <person name="Fukuoka T."/>
            <person name="Imura T."/>
            <person name="Machida M."/>
            <person name="Kitamoto D."/>
        </authorList>
    </citation>
    <scope>NUCLEOTIDE SEQUENCE [LARGE SCALE GENOMIC DNA]</scope>
    <source>
        <strain evidence="3">T-34</strain>
    </source>
</reference>
<evidence type="ECO:0000313" key="3">
    <source>
        <dbReference type="Proteomes" id="UP000011976"/>
    </source>
</evidence>